<evidence type="ECO:0000256" key="1">
    <source>
        <dbReference type="SAM" id="Phobius"/>
    </source>
</evidence>
<accession>A0AAJ1Y9D8</accession>
<proteinExistence type="predicted"/>
<dbReference type="EMBL" id="JAVIGA010000002">
    <property type="protein sequence ID" value="MDQ9125472.1"/>
    <property type="molecule type" value="Genomic_DNA"/>
</dbReference>
<keyword evidence="1" id="KW-0812">Transmembrane</keyword>
<keyword evidence="1" id="KW-0472">Membrane</keyword>
<comment type="caution">
    <text evidence="3">The sequence shown here is derived from an EMBL/GenBank/DDBJ whole genome shotgun (WGS) entry which is preliminary data.</text>
</comment>
<reference evidence="3" key="1">
    <citation type="submission" date="2023-08" db="EMBL/GenBank/DDBJ databases">
        <title>The Comparative Genomic Analysis of Yersiniaceae from Polar Regions.</title>
        <authorList>
            <person name="Goncharov A."/>
            <person name="Aslanov B."/>
            <person name="Kolodzhieva V."/>
            <person name="Azarov D."/>
            <person name="Mochov A."/>
            <person name="Lebedeva E."/>
        </authorList>
    </citation>
    <scope>NUCLEOTIDE SEQUENCE</scope>
    <source>
        <strain evidence="3">Vf</strain>
    </source>
</reference>
<feature type="signal peptide" evidence="2">
    <location>
        <begin position="1"/>
        <end position="22"/>
    </location>
</feature>
<dbReference type="InterPro" id="IPR025060">
    <property type="entry name" value="DUF3999"/>
</dbReference>
<feature type="chain" id="PRO_5042498285" evidence="2">
    <location>
        <begin position="23"/>
        <end position="458"/>
    </location>
</feature>
<feature type="transmembrane region" description="Helical" evidence="1">
    <location>
        <begin position="430"/>
        <end position="450"/>
    </location>
</feature>
<dbReference type="Pfam" id="PF13163">
    <property type="entry name" value="DUF3999"/>
    <property type="match status" value="1"/>
</dbReference>
<dbReference type="Proteomes" id="UP001224622">
    <property type="component" value="Unassembled WGS sequence"/>
</dbReference>
<keyword evidence="1" id="KW-1133">Transmembrane helix</keyword>
<keyword evidence="2" id="KW-0732">Signal</keyword>
<protein>
    <submittedName>
        <fullName evidence="3">DUF3999 family protein</fullName>
    </submittedName>
</protein>
<dbReference type="AlphaFoldDB" id="A0AAJ1Y9D8"/>
<organism evidence="3 4">
    <name type="scientific">Serratia fonticola</name>
    <dbReference type="NCBI Taxonomy" id="47917"/>
    <lineage>
        <taxon>Bacteria</taxon>
        <taxon>Pseudomonadati</taxon>
        <taxon>Pseudomonadota</taxon>
        <taxon>Gammaproteobacteria</taxon>
        <taxon>Enterobacterales</taxon>
        <taxon>Yersiniaceae</taxon>
        <taxon>Serratia</taxon>
    </lineage>
</organism>
<evidence type="ECO:0000313" key="3">
    <source>
        <dbReference type="EMBL" id="MDQ9125472.1"/>
    </source>
</evidence>
<dbReference type="RefSeq" id="WP_309046694.1">
    <property type="nucleotide sequence ID" value="NZ_JAVIGA010000002.1"/>
</dbReference>
<name>A0AAJ1Y9D8_SERFO</name>
<gene>
    <name evidence="3" type="ORF">RDT67_03390</name>
</gene>
<evidence type="ECO:0000256" key="2">
    <source>
        <dbReference type="SAM" id="SignalP"/>
    </source>
</evidence>
<sequence>MKVKLNNGLLLGSLCLAGVANAQPVAEKPQDFAYGISLATEGSAPFFRIELPEAVYTESVWPDLRDVRVFNNQGQAVPFALAANVTTQENSQTFPLRLFPMNGKRVTNQEQQVISLKSAGGVEVTLPVDSDKPMGNTYLLEIPQHEGNYPRLTQLKLSWERLPENWQTRVSLFYSSDLKDWSSSAEDVPLMDLVSGSDRLLLDTIDLDDYARPRYLLLVFNDAKTAPDLKIQSVQGIAASRHTEQQRIGLTFNQKAISASEAEYSWPNPQPLNNISIRPTQGNTVLPLEIDYRSAASDNWHPLTKQVVFSVNGRTAEAIPMNGLLVQGIRLKGINQQWGDSLPEVKAERDSQTLIFNAQGTTPFLLAWGNKAAQPQAIPLDSLIPAELRKTIDADALPQAGLQSQVTLGGTERLSAMDAAEEASMWKKGLLWLLLVLGAGGLVLLALKLWKEVQQKPQ</sequence>
<evidence type="ECO:0000313" key="4">
    <source>
        <dbReference type="Proteomes" id="UP001224622"/>
    </source>
</evidence>